<accession>A0A0B7ME35</accession>
<protein>
    <recommendedName>
        <fullName evidence="1">Resolvase/invertase-type recombinase catalytic domain-containing protein</fullName>
    </recommendedName>
</protein>
<reference evidence="3" key="1">
    <citation type="submission" date="2015-01" db="EMBL/GenBank/DDBJ databases">
        <authorList>
            <person name="Manzoor Shahid"/>
            <person name="Zubair Saima"/>
        </authorList>
    </citation>
    <scope>NUCLEOTIDE SEQUENCE [LARGE SCALE GENOMIC DNA]</scope>
    <source>
        <strain evidence="3">Sp3</strain>
    </source>
</reference>
<sequence length="65" mass="7611">MVAKEISRASLDVMDILELKREIASYGDFFISIKESYDSRTDDDEFLLIFYAALAQKERSKLLDW</sequence>
<keyword evidence="3" id="KW-1185">Reference proteome</keyword>
<evidence type="ECO:0000313" key="3">
    <source>
        <dbReference type="Proteomes" id="UP000046155"/>
    </source>
</evidence>
<name>A0A0B7ME35_9FIRM</name>
<dbReference type="RefSeq" id="WP_044664514.1">
    <property type="nucleotide sequence ID" value="NZ_CDRZ01000083.1"/>
</dbReference>
<gene>
    <name evidence="2" type="ORF">SSCH_1730001</name>
</gene>
<dbReference type="GO" id="GO:0000150">
    <property type="term" value="F:DNA strand exchange activity"/>
    <property type="evidence" value="ECO:0007669"/>
    <property type="project" value="InterPro"/>
</dbReference>
<dbReference type="Proteomes" id="UP000046155">
    <property type="component" value="Unassembled WGS sequence"/>
</dbReference>
<dbReference type="Pfam" id="PF00239">
    <property type="entry name" value="Resolvase"/>
    <property type="match status" value="1"/>
</dbReference>
<dbReference type="AlphaFoldDB" id="A0A0B7ME35"/>
<dbReference type="GO" id="GO:0003677">
    <property type="term" value="F:DNA binding"/>
    <property type="evidence" value="ECO:0007669"/>
    <property type="project" value="InterPro"/>
</dbReference>
<dbReference type="Gene3D" id="3.40.50.1390">
    <property type="entry name" value="Resolvase, N-terminal catalytic domain"/>
    <property type="match status" value="1"/>
</dbReference>
<dbReference type="SUPFAM" id="SSF53041">
    <property type="entry name" value="Resolvase-like"/>
    <property type="match status" value="1"/>
</dbReference>
<evidence type="ECO:0000313" key="2">
    <source>
        <dbReference type="EMBL" id="CEO88320.1"/>
    </source>
</evidence>
<organism evidence="2 3">
    <name type="scientific">Syntrophaceticus schinkii</name>
    <dbReference type="NCBI Taxonomy" id="499207"/>
    <lineage>
        <taxon>Bacteria</taxon>
        <taxon>Bacillati</taxon>
        <taxon>Bacillota</taxon>
        <taxon>Clostridia</taxon>
        <taxon>Thermoanaerobacterales</taxon>
        <taxon>Thermoanaerobacterales Family III. Incertae Sedis</taxon>
        <taxon>Syntrophaceticus</taxon>
    </lineage>
</organism>
<dbReference type="InterPro" id="IPR036162">
    <property type="entry name" value="Resolvase-like_N_sf"/>
</dbReference>
<dbReference type="InterPro" id="IPR006119">
    <property type="entry name" value="Resolv_N"/>
</dbReference>
<dbReference type="EMBL" id="CDRZ01000083">
    <property type="protein sequence ID" value="CEO88320.1"/>
    <property type="molecule type" value="Genomic_DNA"/>
</dbReference>
<proteinExistence type="predicted"/>
<evidence type="ECO:0000259" key="1">
    <source>
        <dbReference type="Pfam" id="PF00239"/>
    </source>
</evidence>
<feature type="domain" description="Resolvase/invertase-type recombinase catalytic" evidence="1">
    <location>
        <begin position="2"/>
        <end position="62"/>
    </location>
</feature>